<sequence length="55" mass="6483">MRSNHDFRALLQRQFNGRQRCTDTCVAGYFPVFTGTFRSARIKKRVYQPDPDRSS</sequence>
<name>W1DMB4_KLEPN</name>
<keyword evidence="2" id="KW-1185">Reference proteome</keyword>
<organism evidence="1 2">
    <name type="scientific">Klebsiella pneumoniae IS43</name>
    <dbReference type="NCBI Taxonomy" id="1432552"/>
    <lineage>
        <taxon>Bacteria</taxon>
        <taxon>Pseudomonadati</taxon>
        <taxon>Pseudomonadota</taxon>
        <taxon>Gammaproteobacteria</taxon>
        <taxon>Enterobacterales</taxon>
        <taxon>Enterobacteriaceae</taxon>
        <taxon>Klebsiella/Raoultella group</taxon>
        <taxon>Klebsiella</taxon>
        <taxon>Klebsiella pneumoniae complex</taxon>
    </lineage>
</organism>
<proteinExistence type="predicted"/>
<reference evidence="1" key="1">
    <citation type="submission" date="2013-10" db="EMBL/GenBank/DDBJ databases">
        <title>Antibiotic resistance diversity of beta-lactamase producers in the General Hospital Vienna.</title>
        <authorList>
            <person name="Barisic I."/>
            <person name="Mitteregger D."/>
            <person name="Hirschl A.M."/>
            <person name="Noehammer C."/>
            <person name="Wiesinger-Mayr H."/>
        </authorList>
    </citation>
    <scope>NUCLEOTIDE SEQUENCE [LARGE SCALE GENOMIC DNA]</scope>
    <source>
        <strain evidence="1">IS43</strain>
    </source>
</reference>
<accession>W1DMB4</accession>
<evidence type="ECO:0000313" key="2">
    <source>
        <dbReference type="Proteomes" id="UP000019183"/>
    </source>
</evidence>
<protein>
    <submittedName>
        <fullName evidence="1">Uncharacterized protein</fullName>
    </submittedName>
</protein>
<dbReference type="Proteomes" id="UP000019183">
    <property type="component" value="Unassembled WGS sequence"/>
</dbReference>
<dbReference type="EMBL" id="CBWK010000508">
    <property type="protein sequence ID" value="CDL10561.1"/>
    <property type="molecule type" value="Genomic_DNA"/>
</dbReference>
<dbReference type="AlphaFoldDB" id="W1DMB4"/>
<evidence type="ECO:0000313" key="1">
    <source>
        <dbReference type="EMBL" id="CDL10561.1"/>
    </source>
</evidence>
<comment type="caution">
    <text evidence="1">The sequence shown here is derived from an EMBL/GenBank/DDBJ whole genome shotgun (WGS) entry which is preliminary data.</text>
</comment>